<feature type="region of interest" description="Disordered" evidence="1">
    <location>
        <begin position="19"/>
        <end position="42"/>
    </location>
</feature>
<keyword evidence="3" id="KW-1185">Reference proteome</keyword>
<dbReference type="AlphaFoldDB" id="A0A9E6Y231"/>
<name>A0A9E6Y231_9ACTN</name>
<organism evidence="2 3">
    <name type="scientific">Capillimicrobium parvum</name>
    <dbReference type="NCBI Taxonomy" id="2884022"/>
    <lineage>
        <taxon>Bacteria</taxon>
        <taxon>Bacillati</taxon>
        <taxon>Actinomycetota</taxon>
        <taxon>Thermoleophilia</taxon>
        <taxon>Solirubrobacterales</taxon>
        <taxon>Capillimicrobiaceae</taxon>
        <taxon>Capillimicrobium</taxon>
    </lineage>
</organism>
<dbReference type="Proteomes" id="UP001162834">
    <property type="component" value="Chromosome"/>
</dbReference>
<gene>
    <name evidence="2" type="ORF">DSM104329_04814</name>
</gene>
<evidence type="ECO:0000313" key="2">
    <source>
        <dbReference type="EMBL" id="UGS38388.1"/>
    </source>
</evidence>
<evidence type="ECO:0000313" key="3">
    <source>
        <dbReference type="Proteomes" id="UP001162834"/>
    </source>
</evidence>
<feature type="compositionally biased region" description="Basic residues" evidence="1">
    <location>
        <begin position="33"/>
        <end position="42"/>
    </location>
</feature>
<evidence type="ECO:0000256" key="1">
    <source>
        <dbReference type="SAM" id="MobiDB-lite"/>
    </source>
</evidence>
<accession>A0A9E6Y231</accession>
<protein>
    <submittedName>
        <fullName evidence="2">Uncharacterized protein</fullName>
    </submittedName>
</protein>
<proteinExistence type="predicted"/>
<dbReference type="EMBL" id="CP087164">
    <property type="protein sequence ID" value="UGS38388.1"/>
    <property type="molecule type" value="Genomic_DNA"/>
</dbReference>
<dbReference type="KEGG" id="sbae:DSM104329_04814"/>
<sequence>MGRDWIVITAHTGQDGRVSGMFSSSVSDGRTARVPRQRHCVM</sequence>
<reference evidence="2" key="1">
    <citation type="journal article" date="2022" name="Int. J. Syst. Evol. Microbiol.">
        <title>Pseudomonas aegrilactucae sp. nov. and Pseudomonas morbosilactucae sp. nov., pathogens causing bacterial rot of lettuce in Japan.</title>
        <authorList>
            <person name="Sawada H."/>
            <person name="Fujikawa T."/>
            <person name="Satou M."/>
        </authorList>
    </citation>
    <scope>NUCLEOTIDE SEQUENCE</scope>
    <source>
        <strain evidence="2">0166_1</strain>
    </source>
</reference>